<evidence type="ECO:0000313" key="4">
    <source>
        <dbReference type="Proteomes" id="UP001213771"/>
    </source>
</evidence>
<name>A0ABD4WLU0_PRIMG</name>
<reference evidence="3 4" key="1">
    <citation type="submission" date="2023-02" db="EMBL/GenBank/DDBJ databases">
        <authorList>
            <person name="Olszewska D."/>
        </authorList>
    </citation>
    <scope>NUCLEOTIDE SEQUENCE [LARGE SCALE GENOMIC DNA]</scope>
    <source>
        <strain evidence="3 4">FDU301</strain>
    </source>
</reference>
<accession>A0ABD4WLU0</accession>
<dbReference type="RefSeq" id="WP_177564339.1">
    <property type="nucleotide sequence ID" value="NZ_CP058268.1"/>
</dbReference>
<evidence type="ECO:0000313" key="3">
    <source>
        <dbReference type="EMBL" id="MDD9781174.1"/>
    </source>
</evidence>
<dbReference type="GO" id="GO:0003677">
    <property type="term" value="F:DNA binding"/>
    <property type="evidence" value="ECO:0007669"/>
    <property type="project" value="UniProtKB-KW"/>
</dbReference>
<dbReference type="EMBL" id="JARAOX010000086">
    <property type="protein sequence ID" value="MDD9781174.1"/>
    <property type="molecule type" value="Genomic_DNA"/>
</dbReference>
<dbReference type="PROSITE" id="PS50943">
    <property type="entry name" value="HTH_CROC1"/>
    <property type="match status" value="1"/>
</dbReference>
<feature type="domain" description="HTH cro/C1-type" evidence="2">
    <location>
        <begin position="11"/>
        <end position="65"/>
    </location>
</feature>
<dbReference type="InterPro" id="IPR050807">
    <property type="entry name" value="TransReg_Diox_bact_type"/>
</dbReference>
<dbReference type="InterPro" id="IPR010982">
    <property type="entry name" value="Lambda_DNA-bd_dom_sf"/>
</dbReference>
<protein>
    <submittedName>
        <fullName evidence="3">Helix-turn-helix domain-containing protein</fullName>
    </submittedName>
</protein>
<evidence type="ECO:0000259" key="2">
    <source>
        <dbReference type="PROSITE" id="PS50943"/>
    </source>
</evidence>
<dbReference type="SUPFAM" id="SSF47413">
    <property type="entry name" value="lambda repressor-like DNA-binding domains"/>
    <property type="match status" value="1"/>
</dbReference>
<dbReference type="Gene3D" id="1.10.260.40">
    <property type="entry name" value="lambda repressor-like DNA-binding domains"/>
    <property type="match status" value="1"/>
</dbReference>
<sequence>MDIKKYMGVKIKEYRKTMKLTTMELGYLSGTSQSTISEIERGTRSIQVESLAKICNVLGVTINDVLPITASKEKTDASYTPEMSQLINLISSFSSDEVRLLTDILLKVNRLPQTDRESLKSLFNSLMNNKNKL</sequence>
<comment type="caution">
    <text evidence="3">The sequence shown here is derived from an EMBL/GenBank/DDBJ whole genome shotgun (WGS) entry which is preliminary data.</text>
</comment>
<dbReference type="AlphaFoldDB" id="A0ABD4WLU0"/>
<dbReference type="CDD" id="cd00093">
    <property type="entry name" value="HTH_XRE"/>
    <property type="match status" value="1"/>
</dbReference>
<dbReference type="PANTHER" id="PTHR46797">
    <property type="entry name" value="HTH-TYPE TRANSCRIPTIONAL REGULATOR"/>
    <property type="match status" value="1"/>
</dbReference>
<dbReference type="InterPro" id="IPR001387">
    <property type="entry name" value="Cro/C1-type_HTH"/>
</dbReference>
<dbReference type="Pfam" id="PF01381">
    <property type="entry name" value="HTH_3"/>
    <property type="match status" value="1"/>
</dbReference>
<dbReference type="SMART" id="SM00530">
    <property type="entry name" value="HTH_XRE"/>
    <property type="match status" value="1"/>
</dbReference>
<proteinExistence type="predicted"/>
<keyword evidence="1" id="KW-0238">DNA-binding</keyword>
<dbReference type="PANTHER" id="PTHR46797:SF1">
    <property type="entry name" value="METHYLPHOSPHONATE SYNTHASE"/>
    <property type="match status" value="1"/>
</dbReference>
<dbReference type="Proteomes" id="UP001213771">
    <property type="component" value="Unassembled WGS sequence"/>
</dbReference>
<gene>
    <name evidence="3" type="ORF">PVE99_01780</name>
</gene>
<evidence type="ECO:0000256" key="1">
    <source>
        <dbReference type="ARBA" id="ARBA00023125"/>
    </source>
</evidence>
<organism evidence="3 4">
    <name type="scientific">Priestia megaterium</name>
    <name type="common">Bacillus megaterium</name>
    <dbReference type="NCBI Taxonomy" id="1404"/>
    <lineage>
        <taxon>Bacteria</taxon>
        <taxon>Bacillati</taxon>
        <taxon>Bacillota</taxon>
        <taxon>Bacilli</taxon>
        <taxon>Bacillales</taxon>
        <taxon>Bacillaceae</taxon>
        <taxon>Priestia</taxon>
    </lineage>
</organism>